<feature type="binding site" description="axial binding residue" evidence="14">
    <location>
        <position position="12"/>
    </location>
    <ligand>
        <name>heme</name>
        <dbReference type="ChEBI" id="CHEBI:30413"/>
    </ligand>
    <ligandPart>
        <name>Fe</name>
        <dbReference type="ChEBI" id="CHEBI:18248"/>
    </ligandPart>
</feature>
<evidence type="ECO:0000313" key="16">
    <source>
        <dbReference type="EMBL" id="QHD65116.1"/>
    </source>
</evidence>
<dbReference type="GO" id="GO:0005886">
    <property type="term" value="C:plasma membrane"/>
    <property type="evidence" value="ECO:0007669"/>
    <property type="project" value="UniProtKB-SubCell"/>
</dbReference>
<evidence type="ECO:0000256" key="9">
    <source>
        <dbReference type="ARBA" id="ARBA00022989"/>
    </source>
</evidence>
<comment type="pathway">
    <text evidence="2 14 15">Porphyrin-containing compound metabolism; protoporphyrin-IX biosynthesis; protoporphyrin-IX from protoporphyrinogen-IX: step 1/1.</text>
</comment>
<evidence type="ECO:0000256" key="7">
    <source>
        <dbReference type="ARBA" id="ARBA00022692"/>
    </source>
</evidence>
<dbReference type="UniPathway" id="UPA00251">
    <property type="reaction ID" value="UER00324"/>
</dbReference>
<dbReference type="Pfam" id="PF03653">
    <property type="entry name" value="UPF0093"/>
    <property type="match status" value="1"/>
</dbReference>
<keyword evidence="17" id="KW-1185">Reference proteome</keyword>
<keyword evidence="9 14" id="KW-1133">Transmembrane helix</keyword>
<gene>
    <name evidence="16" type="ORF">GP480_01425</name>
</gene>
<reference evidence="16 17" key="2">
    <citation type="journal article" date="2020" name="MBio">
        <title>Isolation and Molecular Analysis of a Novel Neorickettsia Species That Causes Potomac Horse Fever.</title>
        <authorList>
            <person name="Teymournejad O."/>
            <person name="Lin M."/>
            <person name="Bekebrede H."/>
            <person name="Kamr A."/>
            <person name="Toribio R.E."/>
            <person name="Arroyo L.G."/>
            <person name="Baird J.D."/>
            <person name="Rikihisa Y."/>
        </authorList>
    </citation>
    <scope>NUCLEOTIDE SEQUENCE [LARGE SCALE GENOMIC DNA]</scope>
    <source>
        <strain evidence="16 17">Fin17</strain>
    </source>
</reference>
<dbReference type="GO" id="GO:0006782">
    <property type="term" value="P:protoporphyrinogen IX biosynthetic process"/>
    <property type="evidence" value="ECO:0007669"/>
    <property type="project" value="UniProtKB-UniRule"/>
</dbReference>
<feature type="transmembrane region" description="Helical" evidence="14">
    <location>
        <begin position="12"/>
        <end position="32"/>
    </location>
</feature>
<sequence length="143" mass="16084">MSIGTDWMEALHIIVVTMWMAGLFYLPRIMVYHADVDVGTETDSVFRVMEKRLLCYIMTPAMVVSITLGLLLAVDTGHILSAWLHLKLLFVAALVSLHIFFWRCSVAFSRGCNKYSSTFFKFANEGVTIAFIAVVILAVTKPF</sequence>
<dbReference type="KEGG" id="nef:GP480_01425"/>
<dbReference type="HAMAP" id="MF_02239">
    <property type="entry name" value="HemJ"/>
    <property type="match status" value="1"/>
</dbReference>
<comment type="cofactor">
    <cofactor evidence="14 15">
        <name>heme b</name>
        <dbReference type="ChEBI" id="CHEBI:60344"/>
    </cofactor>
    <text evidence="14 15">Binds 1 heme b (iron(II)-protoporphyrin IX) group per subunit.</text>
</comment>
<evidence type="ECO:0000256" key="12">
    <source>
        <dbReference type="ARBA" id="ARBA00023136"/>
    </source>
</evidence>
<dbReference type="PANTHER" id="PTHR40255">
    <property type="entry name" value="UPF0093 MEMBRANE PROTEIN SLR1790"/>
    <property type="match status" value="1"/>
</dbReference>
<evidence type="ECO:0000313" key="17">
    <source>
        <dbReference type="Proteomes" id="UP000464912"/>
    </source>
</evidence>
<dbReference type="EMBL" id="CP047224">
    <property type="protein sequence ID" value="QHD65116.1"/>
    <property type="molecule type" value="Genomic_DNA"/>
</dbReference>
<dbReference type="EC" id="1.3.99.-" evidence="14 15"/>
<comment type="function">
    <text evidence="14 15">Catalyzes the oxidation of protoporphyrinogen IX to protoporphyrin IX.</text>
</comment>
<dbReference type="Proteomes" id="UP000464912">
    <property type="component" value="Chromosome"/>
</dbReference>
<reference evidence="16 17" key="1">
    <citation type="journal article" date="2020" name="MBio">
        <title>Erratum for Teymournejad et al., 'Isolation and Molecular Analysis of a Novel Neorickettsia Species That Causes Potomac Horse Fever'.</title>
        <authorList>
            <person name="Teymournejad O."/>
            <person name="Lin M."/>
            <person name="Bekebrede H."/>
            <person name="Kamr A."/>
            <person name="Toribio R.E."/>
            <person name="Arroyo L.G."/>
            <person name="Baird J.D."/>
            <person name="Rikihisa Y."/>
        </authorList>
    </citation>
    <scope>NUCLEOTIDE SEQUENCE [LARGE SCALE GENOMIC DNA]</scope>
    <source>
        <strain evidence="16 17">Fin17</strain>
    </source>
</reference>
<evidence type="ECO:0000256" key="13">
    <source>
        <dbReference type="ARBA" id="ARBA00048390"/>
    </source>
</evidence>
<protein>
    <recommendedName>
        <fullName evidence="4 14">Protoporphyrinogen IX oxidase</fullName>
        <shortName evidence="14">PPO</shortName>
        <ecNumber evidence="14 15">1.3.99.-</ecNumber>
    </recommendedName>
</protein>
<dbReference type="GO" id="GO:0070818">
    <property type="term" value="F:protoporphyrinogen oxidase activity"/>
    <property type="evidence" value="ECO:0007669"/>
    <property type="project" value="UniProtKB-UniRule"/>
</dbReference>
<keyword evidence="11 14" id="KW-0408">Iron</keyword>
<evidence type="ECO:0000256" key="11">
    <source>
        <dbReference type="ARBA" id="ARBA00023004"/>
    </source>
</evidence>
<proteinExistence type="inferred from homology"/>
<comment type="subcellular location">
    <subcellularLocation>
        <location evidence="1 14">Cell membrane</location>
        <topology evidence="1 14">Multi-pass membrane protein</topology>
    </subcellularLocation>
</comment>
<evidence type="ECO:0000256" key="10">
    <source>
        <dbReference type="ARBA" id="ARBA00023002"/>
    </source>
</evidence>
<keyword evidence="7 14" id="KW-0812">Transmembrane</keyword>
<dbReference type="InterPro" id="IPR005265">
    <property type="entry name" value="HemJ-like"/>
</dbReference>
<feature type="transmembrane region" description="Helical" evidence="14">
    <location>
        <begin position="53"/>
        <end position="74"/>
    </location>
</feature>
<evidence type="ECO:0000256" key="14">
    <source>
        <dbReference type="HAMAP-Rule" id="MF_02239"/>
    </source>
</evidence>
<evidence type="ECO:0000256" key="4">
    <source>
        <dbReference type="ARBA" id="ARBA00017504"/>
    </source>
</evidence>
<dbReference type="PIRSF" id="PIRSF004638">
    <property type="entry name" value="UCP004638"/>
    <property type="match status" value="1"/>
</dbReference>
<keyword evidence="6 14" id="KW-0349">Heme</keyword>
<evidence type="ECO:0000256" key="6">
    <source>
        <dbReference type="ARBA" id="ARBA00022617"/>
    </source>
</evidence>
<evidence type="ECO:0000256" key="15">
    <source>
        <dbReference type="PIRNR" id="PIRNR004638"/>
    </source>
</evidence>
<dbReference type="PANTHER" id="PTHR40255:SF1">
    <property type="entry name" value="PROTOPORPHYRINOGEN IX OXIDASE"/>
    <property type="match status" value="1"/>
</dbReference>
<keyword evidence="10 14" id="KW-0560">Oxidoreductase</keyword>
<name>A0A6P1G9I3_9RICK</name>
<dbReference type="AlphaFoldDB" id="A0A6P1G9I3"/>
<comment type="subunit">
    <text evidence="14">Homodimer.</text>
</comment>
<dbReference type="RefSeq" id="WP_160095206.1">
    <property type="nucleotide sequence ID" value="NZ_CP047224.1"/>
</dbReference>
<evidence type="ECO:0000256" key="2">
    <source>
        <dbReference type="ARBA" id="ARBA00005073"/>
    </source>
</evidence>
<feature type="binding site" description="axial binding residue" evidence="14">
    <location>
        <position position="87"/>
    </location>
    <ligand>
        <name>heme</name>
        <dbReference type="ChEBI" id="CHEBI:30413"/>
    </ligand>
    <ligandPart>
        <name>Fe</name>
        <dbReference type="ChEBI" id="CHEBI:18248"/>
    </ligandPart>
</feature>
<evidence type="ECO:0000256" key="3">
    <source>
        <dbReference type="ARBA" id="ARBA00006501"/>
    </source>
</evidence>
<feature type="transmembrane region" description="Helical" evidence="14">
    <location>
        <begin position="80"/>
        <end position="101"/>
    </location>
</feature>
<keyword evidence="8 14" id="KW-0479">Metal-binding</keyword>
<comment type="similarity">
    <text evidence="3 14 15">Belongs to the HemJ family.</text>
</comment>
<keyword evidence="12 14" id="KW-0472">Membrane</keyword>
<accession>A0A6P1G9I3</accession>
<dbReference type="GO" id="GO:0046872">
    <property type="term" value="F:metal ion binding"/>
    <property type="evidence" value="ECO:0007669"/>
    <property type="project" value="UniProtKB-UniRule"/>
</dbReference>
<evidence type="ECO:0000256" key="1">
    <source>
        <dbReference type="ARBA" id="ARBA00004651"/>
    </source>
</evidence>
<keyword evidence="5 14" id="KW-1003">Cell membrane</keyword>
<evidence type="ECO:0000256" key="5">
    <source>
        <dbReference type="ARBA" id="ARBA00022475"/>
    </source>
</evidence>
<organism evidence="16 17">
    <name type="scientific">Neorickettsia findlayensis</name>
    <dbReference type="NCBI Taxonomy" id="2686014"/>
    <lineage>
        <taxon>Bacteria</taxon>
        <taxon>Pseudomonadati</taxon>
        <taxon>Pseudomonadota</taxon>
        <taxon>Alphaproteobacteria</taxon>
        <taxon>Rickettsiales</taxon>
        <taxon>Anaplasmataceae</taxon>
        <taxon>Neorickettsia</taxon>
    </lineage>
</organism>
<evidence type="ECO:0000256" key="8">
    <source>
        <dbReference type="ARBA" id="ARBA00022723"/>
    </source>
</evidence>
<comment type="catalytic activity">
    <reaction evidence="13 14 15">
        <text>protoporphyrinogen IX + 3 A = protoporphyrin IX + 3 AH2</text>
        <dbReference type="Rhea" id="RHEA:62000"/>
        <dbReference type="ChEBI" id="CHEBI:13193"/>
        <dbReference type="ChEBI" id="CHEBI:17499"/>
        <dbReference type="ChEBI" id="CHEBI:57306"/>
        <dbReference type="ChEBI" id="CHEBI:57307"/>
    </reaction>
</comment>
<feature type="transmembrane region" description="Helical" evidence="14">
    <location>
        <begin position="122"/>
        <end position="140"/>
    </location>
</feature>